<dbReference type="EMBL" id="JBHRTS010000005">
    <property type="protein sequence ID" value="MFC3194763.1"/>
    <property type="molecule type" value="Genomic_DNA"/>
</dbReference>
<accession>A0ABV7J9F4</accession>
<comment type="caution">
    <text evidence="2">The sequence shown here is derived from an EMBL/GenBank/DDBJ whole genome shotgun (WGS) entry which is preliminary data.</text>
</comment>
<keyword evidence="3" id="KW-1185">Reference proteome</keyword>
<evidence type="ECO:0000313" key="2">
    <source>
        <dbReference type="EMBL" id="MFC3194763.1"/>
    </source>
</evidence>
<organism evidence="2 3">
    <name type="scientific">Marinicella sediminis</name>
    <dbReference type="NCBI Taxonomy" id="1792834"/>
    <lineage>
        <taxon>Bacteria</taxon>
        <taxon>Pseudomonadati</taxon>
        <taxon>Pseudomonadota</taxon>
        <taxon>Gammaproteobacteria</taxon>
        <taxon>Lysobacterales</taxon>
        <taxon>Marinicellaceae</taxon>
        <taxon>Marinicella</taxon>
    </lineage>
</organism>
<dbReference type="SUPFAM" id="SSF54913">
    <property type="entry name" value="GlnB-like"/>
    <property type="match status" value="1"/>
</dbReference>
<dbReference type="PANTHER" id="PTHR23419">
    <property type="entry name" value="DIVALENT CATION TOLERANCE CUTA-RELATED"/>
    <property type="match status" value="1"/>
</dbReference>
<dbReference type="PANTHER" id="PTHR23419:SF8">
    <property type="entry name" value="FI09726P"/>
    <property type="match status" value="1"/>
</dbReference>
<dbReference type="RefSeq" id="WP_077410810.1">
    <property type="nucleotide sequence ID" value="NZ_JBHRTS010000005.1"/>
</dbReference>
<reference evidence="3" key="1">
    <citation type="journal article" date="2019" name="Int. J. Syst. Evol. Microbiol.">
        <title>The Global Catalogue of Microorganisms (GCM) 10K type strain sequencing project: providing services to taxonomists for standard genome sequencing and annotation.</title>
        <authorList>
            <consortium name="The Broad Institute Genomics Platform"/>
            <consortium name="The Broad Institute Genome Sequencing Center for Infectious Disease"/>
            <person name="Wu L."/>
            <person name="Ma J."/>
        </authorList>
    </citation>
    <scope>NUCLEOTIDE SEQUENCE [LARGE SCALE GENOMIC DNA]</scope>
    <source>
        <strain evidence="3">KCTC 42953</strain>
    </source>
</reference>
<dbReference type="InterPro" id="IPR011322">
    <property type="entry name" value="N-reg_PII-like_a/b"/>
</dbReference>
<sequence>MNYQHIQVFISCQNKSEAKKLVESLLADQIIACAQILPEVESFYRWKGQIVNDQECLLLLKTRHRHFSAIEQLVREGHSYDVPEIIAVPLVDGSTDYLKWIDEQTE</sequence>
<protein>
    <submittedName>
        <fullName evidence="2">Divalent-cation tolerance protein CutA</fullName>
    </submittedName>
</protein>
<comment type="similarity">
    <text evidence="1">Belongs to the CutA family.</text>
</comment>
<dbReference type="Pfam" id="PF03091">
    <property type="entry name" value="CutA1"/>
    <property type="match status" value="1"/>
</dbReference>
<dbReference type="Gene3D" id="3.30.70.120">
    <property type="match status" value="1"/>
</dbReference>
<dbReference type="InterPro" id="IPR004323">
    <property type="entry name" value="Ion_tolerance_CutA"/>
</dbReference>
<proteinExistence type="inferred from homology"/>
<evidence type="ECO:0000313" key="3">
    <source>
        <dbReference type="Proteomes" id="UP001595533"/>
    </source>
</evidence>
<gene>
    <name evidence="2" type="primary">cutA</name>
    <name evidence="2" type="ORF">ACFODZ_10985</name>
</gene>
<name>A0ABV7J9F4_9GAMM</name>
<dbReference type="Proteomes" id="UP001595533">
    <property type="component" value="Unassembled WGS sequence"/>
</dbReference>
<evidence type="ECO:0000256" key="1">
    <source>
        <dbReference type="ARBA" id="ARBA00010169"/>
    </source>
</evidence>
<dbReference type="InterPro" id="IPR015867">
    <property type="entry name" value="N-reg_PII/ATP_PRibTrfase_C"/>
</dbReference>